<evidence type="ECO:0000313" key="5">
    <source>
        <dbReference type="Proteomes" id="UP000678393"/>
    </source>
</evidence>
<dbReference type="EC" id="2.4.1.-" evidence="3"/>
<dbReference type="GO" id="GO:0032580">
    <property type="term" value="C:Golgi cisterna membrane"/>
    <property type="evidence" value="ECO:0007669"/>
    <property type="project" value="UniProtKB-SubCell"/>
</dbReference>
<comment type="similarity">
    <text evidence="3">Belongs to the glycosyltransferase 11 family.</text>
</comment>
<feature type="transmembrane region" description="Helical" evidence="3">
    <location>
        <begin position="12"/>
        <end position="29"/>
    </location>
</feature>
<comment type="pathway">
    <text evidence="3">Protein modification; protein glycosylation.</text>
</comment>
<dbReference type="CDD" id="cd11301">
    <property type="entry name" value="Fut1_Fut2_like"/>
    <property type="match status" value="1"/>
</dbReference>
<dbReference type="Proteomes" id="UP000678393">
    <property type="component" value="Unassembled WGS sequence"/>
</dbReference>
<dbReference type="InterPro" id="IPR002516">
    <property type="entry name" value="Glyco_trans_11"/>
</dbReference>
<dbReference type="OrthoDB" id="3226at2759"/>
<sequence length="318" mass="36893">MAISRLFRKFKILQYLGAILFLFSLLKLYPSIKNRLIGQGLDANRTYMLTVNHDSGRLGNKMFKYASLLGIAKREGRKPFVLPYTQDVDMESVFNLTFVAHHTQFNIGSWEEIEETEYAYEDPIFRNLPKTDIKLWGYLQSWKYFHSIEHVLRREFTFTPVYKSEADGILNDIREKHQNKDQIVFVGVHVRRRDEHSTKITCEAPKSFFTNAFQKMRSLLPGKTLIFIVSGNDLSWCERNLANNDTVVLQPSSSAFHFAILASCDHFVVSVGTFGWWAGWLTGGHVIYYKKFPLPLSYEAIGFHIDDYYPASWISVDD</sequence>
<name>A0A8S3YU27_9EUPU</name>
<dbReference type="GO" id="GO:0008107">
    <property type="term" value="F:galactoside 2-alpha-L-fucosyltransferase activity"/>
    <property type="evidence" value="ECO:0007669"/>
    <property type="project" value="InterPro"/>
</dbReference>
<evidence type="ECO:0000256" key="2">
    <source>
        <dbReference type="ARBA" id="ARBA00022679"/>
    </source>
</evidence>
<reference evidence="4" key="1">
    <citation type="submission" date="2021-04" db="EMBL/GenBank/DDBJ databases">
        <authorList>
            <consortium name="Molecular Ecology Group"/>
        </authorList>
    </citation>
    <scope>NUCLEOTIDE SEQUENCE</scope>
</reference>
<keyword evidence="1 3" id="KW-0328">Glycosyltransferase</keyword>
<dbReference type="GO" id="GO:0005975">
    <property type="term" value="P:carbohydrate metabolic process"/>
    <property type="evidence" value="ECO:0007669"/>
    <property type="project" value="InterPro"/>
</dbReference>
<comment type="subcellular location">
    <subcellularLocation>
        <location evidence="3">Golgi apparatus</location>
        <location evidence="3">Golgi stack membrane</location>
        <topology evidence="3">Single-pass type II membrane protein</topology>
    </subcellularLocation>
</comment>
<keyword evidence="3" id="KW-0333">Golgi apparatus</keyword>
<dbReference type="PANTHER" id="PTHR11927:SF9">
    <property type="entry name" value="L-FUCOSYLTRANSFERASE"/>
    <property type="match status" value="1"/>
</dbReference>
<comment type="caution">
    <text evidence="4">The sequence shown here is derived from an EMBL/GenBank/DDBJ whole genome shotgun (WGS) entry which is preliminary data.</text>
</comment>
<evidence type="ECO:0000256" key="3">
    <source>
        <dbReference type="RuleBase" id="RU363129"/>
    </source>
</evidence>
<dbReference type="PANTHER" id="PTHR11927">
    <property type="entry name" value="GALACTOSIDE 2-L-FUCOSYLTRANSFERASE"/>
    <property type="match status" value="1"/>
</dbReference>
<evidence type="ECO:0000256" key="1">
    <source>
        <dbReference type="ARBA" id="ARBA00022676"/>
    </source>
</evidence>
<evidence type="ECO:0000313" key="4">
    <source>
        <dbReference type="EMBL" id="CAG5119085.1"/>
    </source>
</evidence>
<keyword evidence="3" id="KW-0472">Membrane</keyword>
<keyword evidence="3" id="KW-1133">Transmembrane helix</keyword>
<dbReference type="EMBL" id="CAJHNH020000653">
    <property type="protein sequence ID" value="CAG5119085.1"/>
    <property type="molecule type" value="Genomic_DNA"/>
</dbReference>
<organism evidence="4 5">
    <name type="scientific">Candidula unifasciata</name>
    <dbReference type="NCBI Taxonomy" id="100452"/>
    <lineage>
        <taxon>Eukaryota</taxon>
        <taxon>Metazoa</taxon>
        <taxon>Spiralia</taxon>
        <taxon>Lophotrochozoa</taxon>
        <taxon>Mollusca</taxon>
        <taxon>Gastropoda</taxon>
        <taxon>Heterobranchia</taxon>
        <taxon>Euthyneura</taxon>
        <taxon>Panpulmonata</taxon>
        <taxon>Eupulmonata</taxon>
        <taxon>Stylommatophora</taxon>
        <taxon>Helicina</taxon>
        <taxon>Helicoidea</taxon>
        <taxon>Geomitridae</taxon>
        <taxon>Candidula</taxon>
    </lineage>
</organism>
<keyword evidence="3" id="KW-0325">Glycoprotein</keyword>
<keyword evidence="5" id="KW-1185">Reference proteome</keyword>
<protein>
    <recommendedName>
        <fullName evidence="3">L-Fucosyltransferase</fullName>
        <ecNumber evidence="3">2.4.1.-</ecNumber>
    </recommendedName>
</protein>
<dbReference type="Pfam" id="PF01531">
    <property type="entry name" value="Glyco_transf_11"/>
    <property type="match status" value="1"/>
</dbReference>
<accession>A0A8S3YU27</accession>
<dbReference type="AlphaFoldDB" id="A0A8S3YU27"/>
<keyword evidence="3" id="KW-0812">Transmembrane</keyword>
<keyword evidence="3" id="KW-0735">Signal-anchor</keyword>
<proteinExistence type="inferred from homology"/>
<keyword evidence="2 3" id="KW-0808">Transferase</keyword>
<gene>
    <name evidence="4" type="ORF">CUNI_LOCUS4643</name>
</gene>